<accession>A0A183I6D9</accession>
<organism evidence="3">
    <name type="scientific">Onchocerca flexuosa</name>
    <dbReference type="NCBI Taxonomy" id="387005"/>
    <lineage>
        <taxon>Eukaryota</taxon>
        <taxon>Metazoa</taxon>
        <taxon>Ecdysozoa</taxon>
        <taxon>Nematoda</taxon>
        <taxon>Chromadorea</taxon>
        <taxon>Rhabditida</taxon>
        <taxon>Spirurina</taxon>
        <taxon>Spiruromorpha</taxon>
        <taxon>Filarioidea</taxon>
        <taxon>Onchocercidae</taxon>
        <taxon>Onchocerca</taxon>
    </lineage>
</organism>
<dbReference type="EMBL" id="UZAJ01041915">
    <property type="protein sequence ID" value="VDP21239.1"/>
    <property type="molecule type" value="Genomic_DNA"/>
</dbReference>
<dbReference type="WBParaSite" id="OFLC_0001531201-mRNA-1">
    <property type="protein sequence ID" value="OFLC_0001531201-mRNA-1"/>
    <property type="gene ID" value="OFLC_0001531201"/>
</dbReference>
<dbReference type="Proteomes" id="UP000267606">
    <property type="component" value="Unassembled WGS sequence"/>
</dbReference>
<reference evidence="1 2" key="2">
    <citation type="submission" date="2018-11" db="EMBL/GenBank/DDBJ databases">
        <authorList>
            <consortium name="Pathogen Informatics"/>
        </authorList>
    </citation>
    <scope>NUCLEOTIDE SEQUENCE [LARGE SCALE GENOMIC DNA]</scope>
</reference>
<reference evidence="3" key="1">
    <citation type="submission" date="2016-06" db="UniProtKB">
        <authorList>
            <consortium name="WormBaseParasite"/>
        </authorList>
    </citation>
    <scope>IDENTIFICATION</scope>
</reference>
<sequence length="91" mass="10706">MQLTPTSEVGSAEEQQEIYKTRSQEIEKKIQRVQLCIDTLEAGNDKWLEYSQNQPLKNEEMLRKRNMMRLQKKTRDIPKTIKIAGKPAFLL</sequence>
<proteinExistence type="predicted"/>
<keyword evidence="2" id="KW-1185">Reference proteome</keyword>
<dbReference type="AlphaFoldDB" id="A0A183I6D9"/>
<name>A0A183I6D9_9BILA</name>
<evidence type="ECO:0000313" key="1">
    <source>
        <dbReference type="EMBL" id="VDP21239.1"/>
    </source>
</evidence>
<gene>
    <name evidence="1" type="ORF">OFLC_LOCUS15301</name>
</gene>
<evidence type="ECO:0000313" key="2">
    <source>
        <dbReference type="Proteomes" id="UP000267606"/>
    </source>
</evidence>
<evidence type="ECO:0000313" key="3">
    <source>
        <dbReference type="WBParaSite" id="OFLC_0001531201-mRNA-1"/>
    </source>
</evidence>
<protein>
    <submittedName>
        <fullName evidence="3">Coiled-coil domain-containing protein 169</fullName>
    </submittedName>
</protein>